<accession>A0ABY9ZF63</accession>
<evidence type="ECO:0000313" key="2">
    <source>
        <dbReference type="Proteomes" id="UP001163184"/>
    </source>
</evidence>
<evidence type="ECO:0000313" key="1">
    <source>
        <dbReference type="EMBL" id="WNK26102.1"/>
    </source>
</evidence>
<dbReference type="RefSeq" id="WP_275612137.1">
    <property type="nucleotide sequence ID" value="NZ_CP135052.1"/>
</dbReference>
<reference evidence="1" key="1">
    <citation type="journal article" date="2023" name="Microbiol. Spectr.">
        <title>Whole-genome sequencing provides insights into a novel species: Providencia hangzhouensis associated with urinary tract infections.</title>
        <authorList>
            <person name="Dong X."/>
            <person name="Yu Y."/>
            <person name="Liu J."/>
            <person name="Cao D."/>
            <person name="Xiang Y."/>
            <person name="Bi K."/>
            <person name="Yuan X."/>
            <person name="Li S."/>
            <person name="Wu T."/>
            <person name="Zhang Y."/>
        </authorList>
    </citation>
    <scope>NUCLEOTIDE SEQUENCE</scope>
    <source>
        <strain evidence="1">PR-310</strain>
    </source>
</reference>
<dbReference type="GeneID" id="92274722"/>
<dbReference type="Proteomes" id="UP001163184">
    <property type="component" value="Chromosome"/>
</dbReference>
<protein>
    <submittedName>
        <fullName evidence="1">Uncharacterized protein</fullName>
    </submittedName>
</protein>
<gene>
    <name evidence="1" type="ORF">PZ638_09640</name>
</gene>
<organism evidence="1 2">
    <name type="scientific">Providencia hangzhouensis</name>
    <dbReference type="NCBI Taxonomy" id="3031799"/>
    <lineage>
        <taxon>Bacteria</taxon>
        <taxon>Pseudomonadati</taxon>
        <taxon>Pseudomonadota</taxon>
        <taxon>Gammaproteobacteria</taxon>
        <taxon>Enterobacterales</taxon>
        <taxon>Morganellaceae</taxon>
        <taxon>Providencia</taxon>
    </lineage>
</organism>
<sequence>MEDKRKILNSLFTRLNFDAQDTGMIRLRNAEIGGKLQIRCTALWKEVINATEPTEDLINRLALFHSDVEKAAKETGLYK</sequence>
<dbReference type="EMBL" id="CP135052">
    <property type="protein sequence ID" value="WNK26102.1"/>
    <property type="molecule type" value="Genomic_DNA"/>
</dbReference>
<keyword evidence="2" id="KW-1185">Reference proteome</keyword>
<name>A0ABY9ZF63_9GAMM</name>
<proteinExistence type="predicted"/>